<dbReference type="InterPro" id="IPR002182">
    <property type="entry name" value="NB-ARC"/>
</dbReference>
<dbReference type="SUPFAM" id="SSF52200">
    <property type="entry name" value="Toll/Interleukin receptor TIR domain"/>
    <property type="match status" value="1"/>
</dbReference>
<dbReference type="InterPro" id="IPR058192">
    <property type="entry name" value="WHD_ROQ1-like"/>
</dbReference>
<evidence type="ECO:0000259" key="4">
    <source>
        <dbReference type="PROSITE" id="PS50104"/>
    </source>
</evidence>
<dbReference type="InterPro" id="IPR044974">
    <property type="entry name" value="Disease_R_plants"/>
</dbReference>
<evidence type="ECO:0000256" key="3">
    <source>
        <dbReference type="ARBA" id="ARBA00022821"/>
    </source>
</evidence>
<dbReference type="Gene3D" id="3.40.50.10140">
    <property type="entry name" value="Toll/interleukin-1 receptor homology (TIR) domain"/>
    <property type="match status" value="1"/>
</dbReference>
<name>A0ABM1LVP3_PRUMU</name>
<dbReference type="InterPro" id="IPR000157">
    <property type="entry name" value="TIR_dom"/>
</dbReference>
<dbReference type="PROSITE" id="PS50104">
    <property type="entry name" value="TIR"/>
    <property type="match status" value="1"/>
</dbReference>
<dbReference type="SMART" id="SM00255">
    <property type="entry name" value="TIR"/>
    <property type="match status" value="1"/>
</dbReference>
<protein>
    <submittedName>
        <fullName evidence="6">TMV resistance protein N-like</fullName>
    </submittedName>
</protein>
<dbReference type="Pfam" id="PF23282">
    <property type="entry name" value="WHD_ROQ1"/>
    <property type="match status" value="1"/>
</dbReference>
<dbReference type="Pfam" id="PF00931">
    <property type="entry name" value="NB-ARC"/>
    <property type="match status" value="1"/>
</dbReference>
<dbReference type="RefSeq" id="XP_016651470.1">
    <property type="nucleotide sequence ID" value="XM_016795984.1"/>
</dbReference>
<accession>A0ABM1LVP3</accession>
<evidence type="ECO:0000313" key="6">
    <source>
        <dbReference type="RefSeq" id="XP_016651470.1"/>
    </source>
</evidence>
<evidence type="ECO:0000256" key="2">
    <source>
        <dbReference type="ARBA" id="ARBA00022737"/>
    </source>
</evidence>
<sequence>MARFRHQKPSSSNSSPCRCRYDVFLSFRGKDTRKTFTDHLYAAFVEKGFPTFRDKEEVERGEGIKPELQKAIQQSRSSVIVFSKDYASSGWCLDELVFILEHKRISSDHVVLPVFYDVDPSHLRNQTGRVGEAFSRHEENQQSPNKIKQWRVALREVADLSGMVLKNQANGYESKFVNQIIKVIDDKLSRMRTPFTIAPYPTGMDSRVEFINSWLQDGSTDVGILLINGVGGIGKTTIAKFAYNSNYRGFERSCFLEDVRETSKQPNGLVLLQRQFLHHIMSGREVKIHSVGEGNKKIRDAIISKTVLLVLDDVDHMKQIGAIFSMQDWFCPGSKIMITTRCAGLLRDHELSNCTVYNVETLNANESLQLFSWHAFRQAHPREDWMKLSEMIADRCGGLPLALQILGSSLSGRPIDVWKSALEKLKAIPNNEILQRLRISYDALQDNPDDQNLFLHIACFFVGKRKDYIVRILDGCDFFTVVGIENLMDRCLVTVDQDEKVSMHQMICDMGREIVRLESKEPANRSRLWNDKDSFNVLREKSGTETIEGLALDMHMHSLNTPWGNSDEENFRKD</sequence>
<dbReference type="SUPFAM" id="SSF52540">
    <property type="entry name" value="P-loop containing nucleoside triphosphate hydrolases"/>
    <property type="match status" value="1"/>
</dbReference>
<dbReference type="GeneID" id="103323993"/>
<dbReference type="InterPro" id="IPR042197">
    <property type="entry name" value="Apaf_helical"/>
</dbReference>
<dbReference type="InterPro" id="IPR027417">
    <property type="entry name" value="P-loop_NTPase"/>
</dbReference>
<dbReference type="Proteomes" id="UP000694861">
    <property type="component" value="Linkage group LG1"/>
</dbReference>
<gene>
    <name evidence="6" type="primary">LOC103323993</name>
</gene>
<reference evidence="6" key="2">
    <citation type="submission" date="2025-08" db="UniProtKB">
        <authorList>
            <consortium name="RefSeq"/>
        </authorList>
    </citation>
    <scope>IDENTIFICATION</scope>
</reference>
<proteinExistence type="predicted"/>
<dbReference type="Gene3D" id="3.40.50.300">
    <property type="entry name" value="P-loop containing nucleotide triphosphate hydrolases"/>
    <property type="match status" value="1"/>
</dbReference>
<keyword evidence="3" id="KW-0611">Plant defense</keyword>
<dbReference type="InterPro" id="IPR035897">
    <property type="entry name" value="Toll_tir_struct_dom_sf"/>
</dbReference>
<dbReference type="SUPFAM" id="SSF46785">
    <property type="entry name" value="Winged helix' DNA-binding domain"/>
    <property type="match status" value="1"/>
</dbReference>
<dbReference type="PANTHER" id="PTHR11017:SF563">
    <property type="entry name" value="TMV RESISTANCE PROTEIN N-LIKE"/>
    <property type="match status" value="1"/>
</dbReference>
<evidence type="ECO:0000256" key="1">
    <source>
        <dbReference type="ARBA" id="ARBA00022614"/>
    </source>
</evidence>
<dbReference type="PRINTS" id="PR00364">
    <property type="entry name" value="DISEASERSIST"/>
</dbReference>
<dbReference type="PANTHER" id="PTHR11017">
    <property type="entry name" value="LEUCINE-RICH REPEAT-CONTAINING PROTEIN"/>
    <property type="match status" value="1"/>
</dbReference>
<keyword evidence="2" id="KW-0677">Repeat</keyword>
<dbReference type="Pfam" id="PF01582">
    <property type="entry name" value="TIR"/>
    <property type="match status" value="1"/>
</dbReference>
<dbReference type="Gene3D" id="1.10.8.430">
    <property type="entry name" value="Helical domain of apoptotic protease-activating factors"/>
    <property type="match status" value="1"/>
</dbReference>
<feature type="domain" description="TIR" evidence="4">
    <location>
        <begin position="19"/>
        <end position="188"/>
    </location>
</feature>
<reference evidence="5" key="1">
    <citation type="journal article" date="2012" name="Nat. Commun.">
        <title>The genome of Prunus mume.</title>
        <authorList>
            <person name="Zhang Q."/>
            <person name="Chen W."/>
            <person name="Sun L."/>
            <person name="Zhao F."/>
            <person name="Huang B."/>
            <person name="Yang W."/>
            <person name="Tao Y."/>
            <person name="Wang J."/>
            <person name="Yuan Z."/>
            <person name="Fan G."/>
            <person name="Xing Z."/>
            <person name="Han C."/>
            <person name="Pan H."/>
            <person name="Zhong X."/>
            <person name="Shi W."/>
            <person name="Liang X."/>
            <person name="Du D."/>
            <person name="Sun F."/>
            <person name="Xu Z."/>
            <person name="Hao R."/>
            <person name="Lv T."/>
            <person name="Lv Y."/>
            <person name="Zheng Z."/>
            <person name="Sun M."/>
            <person name="Luo L."/>
            <person name="Cai M."/>
            <person name="Gao Y."/>
            <person name="Wang J."/>
            <person name="Yin Y."/>
            <person name="Xu X."/>
            <person name="Cheng T."/>
            <person name="Wang J."/>
        </authorList>
    </citation>
    <scope>NUCLEOTIDE SEQUENCE [LARGE SCALE GENOMIC DNA]</scope>
</reference>
<keyword evidence="5" id="KW-1185">Reference proteome</keyword>
<keyword evidence="1" id="KW-0433">Leucine-rich repeat</keyword>
<dbReference type="InterPro" id="IPR036390">
    <property type="entry name" value="WH_DNA-bd_sf"/>
</dbReference>
<evidence type="ECO:0000313" key="5">
    <source>
        <dbReference type="Proteomes" id="UP000694861"/>
    </source>
</evidence>
<organism evidence="5 6">
    <name type="scientific">Prunus mume</name>
    <name type="common">Japanese apricot</name>
    <name type="synonym">Armeniaca mume</name>
    <dbReference type="NCBI Taxonomy" id="102107"/>
    <lineage>
        <taxon>Eukaryota</taxon>
        <taxon>Viridiplantae</taxon>
        <taxon>Streptophyta</taxon>
        <taxon>Embryophyta</taxon>
        <taxon>Tracheophyta</taxon>
        <taxon>Spermatophyta</taxon>
        <taxon>Magnoliopsida</taxon>
        <taxon>eudicotyledons</taxon>
        <taxon>Gunneridae</taxon>
        <taxon>Pentapetalae</taxon>
        <taxon>rosids</taxon>
        <taxon>fabids</taxon>
        <taxon>Rosales</taxon>
        <taxon>Rosaceae</taxon>
        <taxon>Amygdaloideae</taxon>
        <taxon>Amygdaleae</taxon>
        <taxon>Prunus</taxon>
    </lineage>
</organism>